<feature type="domain" description="Fibronectin type-III" evidence="2">
    <location>
        <begin position="865"/>
        <end position="957"/>
    </location>
</feature>
<feature type="domain" description="Fibronectin type-III" evidence="2">
    <location>
        <begin position="582"/>
        <end position="670"/>
    </location>
</feature>
<protein>
    <recommendedName>
        <fullName evidence="2">Fibronectin type-III domain-containing protein</fullName>
    </recommendedName>
</protein>
<dbReference type="Proteomes" id="UP000821866">
    <property type="component" value="Chromosome 3"/>
</dbReference>
<evidence type="ECO:0000313" key="3">
    <source>
        <dbReference type="EMBL" id="KAH8030465.1"/>
    </source>
</evidence>
<dbReference type="CDD" id="cd00063">
    <property type="entry name" value="FN3"/>
    <property type="match status" value="6"/>
</dbReference>
<dbReference type="SUPFAM" id="SSF49265">
    <property type="entry name" value="Fibronectin type III"/>
    <property type="match status" value="6"/>
</dbReference>
<feature type="domain" description="Fibronectin type-III" evidence="2">
    <location>
        <begin position="482"/>
        <end position="580"/>
    </location>
</feature>
<reference evidence="3" key="2">
    <citation type="submission" date="2021-09" db="EMBL/GenBank/DDBJ databases">
        <authorList>
            <person name="Jia N."/>
            <person name="Wang J."/>
            <person name="Shi W."/>
            <person name="Du L."/>
            <person name="Sun Y."/>
            <person name="Zhan W."/>
            <person name="Jiang J."/>
            <person name="Wang Q."/>
            <person name="Zhang B."/>
            <person name="Ji P."/>
            <person name="Sakyi L.B."/>
            <person name="Cui X."/>
            <person name="Yuan T."/>
            <person name="Jiang B."/>
            <person name="Yang W."/>
            <person name="Lam T.T.-Y."/>
            <person name="Chang Q."/>
            <person name="Ding S."/>
            <person name="Wang X."/>
            <person name="Zhu J."/>
            <person name="Ruan X."/>
            <person name="Zhao L."/>
            <person name="Wei J."/>
            <person name="Que T."/>
            <person name="Du C."/>
            <person name="Cheng J."/>
            <person name="Dai P."/>
            <person name="Han X."/>
            <person name="Huang E."/>
            <person name="Gao Y."/>
            <person name="Liu J."/>
            <person name="Shao H."/>
            <person name="Ye R."/>
            <person name="Li L."/>
            <person name="Wei W."/>
            <person name="Wang X."/>
            <person name="Wang C."/>
            <person name="Huo Q."/>
            <person name="Li W."/>
            <person name="Guo W."/>
            <person name="Chen H."/>
            <person name="Chen S."/>
            <person name="Zhou L."/>
            <person name="Zhou L."/>
            <person name="Ni X."/>
            <person name="Tian J."/>
            <person name="Zhou Y."/>
            <person name="Sheng Y."/>
            <person name="Liu T."/>
            <person name="Pan Y."/>
            <person name="Xia L."/>
            <person name="Li J."/>
            <person name="Zhao F."/>
            <person name="Cao W."/>
        </authorList>
    </citation>
    <scope>NUCLEOTIDE SEQUENCE</scope>
    <source>
        <strain evidence="3">Rmic-2018</strain>
        <tissue evidence="3">Larvae</tissue>
    </source>
</reference>
<evidence type="ECO:0000259" key="2">
    <source>
        <dbReference type="PROSITE" id="PS50853"/>
    </source>
</evidence>
<dbReference type="VEuPathDB" id="VectorBase:LOC119164177"/>
<feature type="domain" description="Fibronectin type-III" evidence="2">
    <location>
        <begin position="112"/>
        <end position="204"/>
    </location>
</feature>
<dbReference type="InterPro" id="IPR003961">
    <property type="entry name" value="FN3_dom"/>
</dbReference>
<comment type="caution">
    <text evidence="3">The sequence shown here is derived from an EMBL/GenBank/DDBJ whole genome shotgun (WGS) entry which is preliminary data.</text>
</comment>
<dbReference type="PANTHER" id="PTHR46708:SF2">
    <property type="entry name" value="FIBRONECTIN TYPE-III DOMAIN-CONTAINING PROTEIN"/>
    <property type="match status" value="1"/>
</dbReference>
<accession>A0A9J6E8B3</accession>
<keyword evidence="1" id="KW-0677">Repeat</keyword>
<dbReference type="VEuPathDB" id="VectorBase:LOC119165217"/>
<name>A0A9J6E8B3_RHIMP</name>
<dbReference type="InterPro" id="IPR013783">
    <property type="entry name" value="Ig-like_fold"/>
</dbReference>
<dbReference type="InterPro" id="IPR036116">
    <property type="entry name" value="FN3_sf"/>
</dbReference>
<keyword evidence="4" id="KW-1185">Reference proteome</keyword>
<feature type="domain" description="Fibronectin type-III" evidence="2">
    <location>
        <begin position="771"/>
        <end position="861"/>
    </location>
</feature>
<dbReference type="PROSITE" id="PS50853">
    <property type="entry name" value="FN3"/>
    <property type="match status" value="6"/>
</dbReference>
<dbReference type="Gene3D" id="2.60.40.10">
    <property type="entry name" value="Immunoglobulins"/>
    <property type="match status" value="8"/>
</dbReference>
<sequence length="1279" mass="142761">MCSILRVPPEKGYCFQQLIAAPTNLKVEVSCDNIYNATWDYDFEANFDGFMGTLCHKDECATTHIDYKDREFTRRLPSHNSSYTFTLYAIDSQGRRSDSDVAEFTSFPKLPHVQGLTVNSTSPTELQVFWLSEWGQNMRLSACSKTAPCVNTTVPARNQTHLLKGLEPGTTYEVSAQTVVTVNNRTCEGEPAKKSGTTLQLEPPKNLTVDVSCGNDAHIKWTYDDAESISGFLVTLCQGREAQCENKTLRNDQTECSFRLPDYNATYNVSVRSYRQTHFTKKTYSKPVHETVVSLPELPELDDIVVTGVSETALVATWTTEWDGEITFNICSMPEECQNHTILGTPRKHTFDQLASNTTYRVRAQSQMTLQKKKCRGHLQERSASTFTELPGSNPGCGGCISDGGGNVVGPCAQIWVQVKETQYTESRDVFDQKPPYRVSVALQESVANFNCSLFAFNINATGGRLDGPKYDFSVATDGIACPENLKLVERNATSFTLSWSVDPNATKCEITVTPEKGFDEELTKLENACEHDKPLNGTVMHTVTGLQPWTRYNVTVKNCREAFCGLPAFLINITEVAAPSKVRNFSYSIYKDVNALLTWEEPEQHNGPLTGYVIQMYNEDRNETNVTYVEGDHTEKEINLKDQFNLFNVSISAFNKAETSNQTIYGPESQIQFETLGKGPLPPRPKPKEVKEDSVHLSWEEPHDPRYNITGFSIRVNNQPPVEINQSSYTIDHLTPWTEYNVSVASCTKRTSCGQCRHLEVKTDFAAPSAPLDLKAPEAGTDWMLVQWEKPKVFNGPLSGYNVTFSHGSSSPFAVTTNVTYNFTDLVPGTLYDVSVYAFNEGKSVTKRGPPASLQATTQAQALRISDLEATVHGGNRATVKWENATGPVTGYNMTVCSVSDQPRCESATGHKTSYNLHHLESGTRYQVDVYAYFNDGGDTTNGRNERIFFTTTKLELRWAPIEDNVTHFDIDACPAEGGACVHAFTSTTGHILGGLNPETSYKIHVRSAIEEEKELSFGPRTTVEATTTMLPGISDAVIRATCDHFIIASWNYTFESVTGFLLNLCTEGEACVTRSVDKDDREHKFKVDPMRRSYTLSMEAYLWKGNSKHSSKVVNNDRCISVPRLDRFDVKPVSSSQVRASWYNDFNADVRIQVCPSQSTDANCATYVAHDFAAEDGLGQCPRTCDNAFTQDLLGAVCIYDDKLMQMIKQISENVKALTRRRGQLNANSRDDNISAKCELIEAKLRTLTEKDVNDCFDDIDNLIETYKRKTHDLSSE</sequence>
<dbReference type="InterPro" id="IPR050991">
    <property type="entry name" value="ECM_Regulatory_Proteins"/>
</dbReference>
<dbReference type="EMBL" id="JABSTU010000005">
    <property type="protein sequence ID" value="KAH8030465.1"/>
    <property type="molecule type" value="Genomic_DNA"/>
</dbReference>
<dbReference type="SMART" id="SM00060">
    <property type="entry name" value="FN3"/>
    <property type="match status" value="9"/>
</dbReference>
<evidence type="ECO:0000256" key="1">
    <source>
        <dbReference type="ARBA" id="ARBA00022737"/>
    </source>
</evidence>
<feature type="domain" description="Fibronectin type-III" evidence="2">
    <location>
        <begin position="680"/>
        <end position="770"/>
    </location>
</feature>
<proteinExistence type="predicted"/>
<organism evidence="3 4">
    <name type="scientific">Rhipicephalus microplus</name>
    <name type="common">Cattle tick</name>
    <name type="synonym">Boophilus microplus</name>
    <dbReference type="NCBI Taxonomy" id="6941"/>
    <lineage>
        <taxon>Eukaryota</taxon>
        <taxon>Metazoa</taxon>
        <taxon>Ecdysozoa</taxon>
        <taxon>Arthropoda</taxon>
        <taxon>Chelicerata</taxon>
        <taxon>Arachnida</taxon>
        <taxon>Acari</taxon>
        <taxon>Parasitiformes</taxon>
        <taxon>Ixodida</taxon>
        <taxon>Ixodoidea</taxon>
        <taxon>Ixodidae</taxon>
        <taxon>Rhipicephalinae</taxon>
        <taxon>Rhipicephalus</taxon>
        <taxon>Boophilus</taxon>
    </lineage>
</organism>
<reference evidence="3" key="1">
    <citation type="journal article" date="2020" name="Cell">
        <title>Large-Scale Comparative Analyses of Tick Genomes Elucidate Their Genetic Diversity and Vector Capacities.</title>
        <authorList>
            <consortium name="Tick Genome and Microbiome Consortium (TIGMIC)"/>
            <person name="Jia N."/>
            <person name="Wang J."/>
            <person name="Shi W."/>
            <person name="Du L."/>
            <person name="Sun Y."/>
            <person name="Zhan W."/>
            <person name="Jiang J.F."/>
            <person name="Wang Q."/>
            <person name="Zhang B."/>
            <person name="Ji P."/>
            <person name="Bell-Sakyi L."/>
            <person name="Cui X.M."/>
            <person name="Yuan T.T."/>
            <person name="Jiang B.G."/>
            <person name="Yang W.F."/>
            <person name="Lam T.T."/>
            <person name="Chang Q.C."/>
            <person name="Ding S.J."/>
            <person name="Wang X.J."/>
            <person name="Zhu J.G."/>
            <person name="Ruan X.D."/>
            <person name="Zhao L."/>
            <person name="Wei J.T."/>
            <person name="Ye R.Z."/>
            <person name="Que T.C."/>
            <person name="Du C.H."/>
            <person name="Zhou Y.H."/>
            <person name="Cheng J.X."/>
            <person name="Dai P.F."/>
            <person name="Guo W.B."/>
            <person name="Han X.H."/>
            <person name="Huang E.J."/>
            <person name="Li L.F."/>
            <person name="Wei W."/>
            <person name="Gao Y.C."/>
            <person name="Liu J.Z."/>
            <person name="Shao H.Z."/>
            <person name="Wang X."/>
            <person name="Wang C.C."/>
            <person name="Yang T.C."/>
            <person name="Huo Q.B."/>
            <person name="Li W."/>
            <person name="Chen H.Y."/>
            <person name="Chen S.E."/>
            <person name="Zhou L.G."/>
            <person name="Ni X.B."/>
            <person name="Tian J.H."/>
            <person name="Sheng Y."/>
            <person name="Liu T."/>
            <person name="Pan Y.S."/>
            <person name="Xia L.Y."/>
            <person name="Li J."/>
            <person name="Zhao F."/>
            <person name="Cao W.C."/>
        </authorList>
    </citation>
    <scope>NUCLEOTIDE SEQUENCE</scope>
    <source>
        <strain evidence="3">Rmic-2018</strain>
    </source>
</reference>
<evidence type="ECO:0000313" key="4">
    <source>
        <dbReference type="Proteomes" id="UP000821866"/>
    </source>
</evidence>
<dbReference type="PANTHER" id="PTHR46708">
    <property type="entry name" value="TENASCIN"/>
    <property type="match status" value="1"/>
</dbReference>
<gene>
    <name evidence="3" type="ORF">HPB51_006897</name>
</gene>
<dbReference type="AlphaFoldDB" id="A0A9J6E8B3"/>
<dbReference type="Pfam" id="PF00041">
    <property type="entry name" value="fn3"/>
    <property type="match status" value="4"/>
</dbReference>